<keyword evidence="1" id="KW-0808">Transferase</keyword>
<evidence type="ECO:0000313" key="1">
    <source>
        <dbReference type="EMBL" id="SUK46075.1"/>
    </source>
</evidence>
<protein>
    <submittedName>
        <fullName evidence="1">2,3,4,5-tetrahydropyridine-2,6-dicarboxylate N-acetyltransferase</fullName>
        <ecNumber evidence="1">2.3.1.89</ecNumber>
    </submittedName>
</protein>
<gene>
    <name evidence="1" type="primary">dapD</name>
    <name evidence="1" type="ORF">NCTC6133_01798</name>
</gene>
<keyword evidence="1" id="KW-0012">Acyltransferase</keyword>
<organism evidence="1 2">
    <name type="scientific">Staphylococcus aureus</name>
    <dbReference type="NCBI Taxonomy" id="1280"/>
    <lineage>
        <taxon>Bacteria</taxon>
        <taxon>Bacillati</taxon>
        <taxon>Bacillota</taxon>
        <taxon>Bacilli</taxon>
        <taxon>Bacillales</taxon>
        <taxon>Staphylococcaceae</taxon>
        <taxon>Staphylococcus</taxon>
    </lineage>
</organism>
<dbReference type="AlphaFoldDB" id="A0A380DTG9"/>
<name>A0A380DTG9_STAAU</name>
<dbReference type="GO" id="GO:0047200">
    <property type="term" value="F:tetrahydrodipicolinate N-acetyltransferase activity"/>
    <property type="evidence" value="ECO:0007669"/>
    <property type="project" value="UniProtKB-EC"/>
</dbReference>
<evidence type="ECO:0000313" key="2">
    <source>
        <dbReference type="Proteomes" id="UP000255091"/>
    </source>
</evidence>
<dbReference type="EC" id="2.3.1.89" evidence="1"/>
<sequence length="29" mass="3424">MVQHLTAEEIIQYISDAKKSNTNKSIFKW</sequence>
<reference evidence="1 2" key="1">
    <citation type="submission" date="2018-06" db="EMBL/GenBank/DDBJ databases">
        <authorList>
            <consortium name="Pathogen Informatics"/>
            <person name="Doyle S."/>
        </authorList>
    </citation>
    <scope>NUCLEOTIDE SEQUENCE [LARGE SCALE GENOMIC DNA]</scope>
    <source>
        <strain evidence="1 2">NCTC6133</strain>
    </source>
</reference>
<dbReference type="Proteomes" id="UP000255091">
    <property type="component" value="Unassembled WGS sequence"/>
</dbReference>
<accession>A0A380DTG9</accession>
<proteinExistence type="predicted"/>
<dbReference type="EMBL" id="UHAP01000001">
    <property type="protein sequence ID" value="SUK46075.1"/>
    <property type="molecule type" value="Genomic_DNA"/>
</dbReference>